<name>A0A9X2BC45_9BACL</name>
<organism evidence="5 6">
    <name type="scientific">Fictibacillus marinisediminis</name>
    <dbReference type="NCBI Taxonomy" id="2878389"/>
    <lineage>
        <taxon>Bacteria</taxon>
        <taxon>Bacillati</taxon>
        <taxon>Bacillota</taxon>
        <taxon>Bacilli</taxon>
        <taxon>Bacillales</taxon>
        <taxon>Fictibacillaceae</taxon>
        <taxon>Fictibacillus</taxon>
    </lineage>
</organism>
<keyword evidence="4" id="KW-0812">Transmembrane</keyword>
<evidence type="ECO:0000313" key="5">
    <source>
        <dbReference type="EMBL" id="MCK6256554.1"/>
    </source>
</evidence>
<feature type="compositionally biased region" description="Basic residues" evidence="3">
    <location>
        <begin position="1"/>
        <end position="10"/>
    </location>
</feature>
<reference evidence="5" key="1">
    <citation type="submission" date="2021-09" db="EMBL/GenBank/DDBJ databases">
        <title>Genome analysis of Fictibacillus sp. KIGAM418 isolated from marine sediment.</title>
        <authorList>
            <person name="Seo M.-J."/>
            <person name="Cho E.-S."/>
            <person name="Hwang C.Y."/>
        </authorList>
    </citation>
    <scope>NUCLEOTIDE SEQUENCE</scope>
    <source>
        <strain evidence="5">KIGAM418</strain>
    </source>
</reference>
<dbReference type="PANTHER" id="PTHR22550">
    <property type="entry name" value="SPORE GERMINATION PROTEIN"/>
    <property type="match status" value="1"/>
</dbReference>
<dbReference type="InterPro" id="IPR050768">
    <property type="entry name" value="UPF0353/GerABKA_families"/>
</dbReference>
<dbReference type="Pfam" id="PF03323">
    <property type="entry name" value="GerA"/>
    <property type="match status" value="1"/>
</dbReference>
<keyword evidence="2 4" id="KW-0472">Membrane</keyword>
<evidence type="ECO:0000313" key="6">
    <source>
        <dbReference type="Proteomes" id="UP001139011"/>
    </source>
</evidence>
<feature type="region of interest" description="Disordered" evidence="3">
    <location>
        <begin position="1"/>
        <end position="22"/>
    </location>
</feature>
<dbReference type="PIRSF" id="PIRSF005690">
    <property type="entry name" value="GerBA"/>
    <property type="match status" value="1"/>
</dbReference>
<dbReference type="PANTHER" id="PTHR22550:SF5">
    <property type="entry name" value="LEUCINE ZIPPER PROTEIN 4"/>
    <property type="match status" value="1"/>
</dbReference>
<evidence type="ECO:0000256" key="4">
    <source>
        <dbReference type="SAM" id="Phobius"/>
    </source>
</evidence>
<accession>A0A9X2BC45</accession>
<evidence type="ECO:0000256" key="1">
    <source>
        <dbReference type="ARBA" id="ARBA00005278"/>
    </source>
</evidence>
<dbReference type="RefSeq" id="WP_248254625.1">
    <property type="nucleotide sequence ID" value="NZ_JAIWJX010000002.1"/>
</dbReference>
<feature type="transmembrane region" description="Helical" evidence="4">
    <location>
        <begin position="364"/>
        <end position="382"/>
    </location>
</feature>
<dbReference type="AlphaFoldDB" id="A0A9X2BC45"/>
<keyword evidence="6" id="KW-1185">Reference proteome</keyword>
<feature type="transmembrane region" description="Helical" evidence="4">
    <location>
        <begin position="295"/>
        <end position="314"/>
    </location>
</feature>
<dbReference type="EMBL" id="JAIWJX010000002">
    <property type="protein sequence ID" value="MCK6256554.1"/>
    <property type="molecule type" value="Genomic_DNA"/>
</dbReference>
<gene>
    <name evidence="5" type="ORF">LCY76_08105</name>
</gene>
<dbReference type="InterPro" id="IPR004995">
    <property type="entry name" value="Spore_Ger"/>
</dbReference>
<feature type="transmembrane region" description="Helical" evidence="4">
    <location>
        <begin position="388"/>
        <end position="407"/>
    </location>
</feature>
<protein>
    <submittedName>
        <fullName evidence="5">Spore germination protein</fullName>
    </submittedName>
</protein>
<evidence type="ECO:0000256" key="3">
    <source>
        <dbReference type="SAM" id="MobiDB-lite"/>
    </source>
</evidence>
<sequence length="504" mass="56005">MFGKRQKKKEKAASKPSGQSGSQLTIKQLLDKCKASQDFVSFTKSDQHPFTISYYKSMVNPDLVHRDLIPYLTRCSLMPLKQLASEIPVETIEHTKDVQKIQDSLLTGSVLVQPDPKKADCLLVPAATAEKRQISVPETEFSVVGPKEAFVEAIEVNINMIRKRLPIPELHVKEVKIGKLSKTRVTILYIDGIASQENINTLLQRVSDIEYDHILDSSYVLQMISDNQNSPFPQLINTERPDRVAAVLAEGKVALLVDGSPSALTGPTTLVEFFSAFEDYFLSWHVASVFRMIRLLGVLFSVLSTPLYVAVLTFHYEMIPTDLLGTLIASRSGIPFPPIVEAIILELSIELLREAGARLPSKVGQTIGIVGGIVIGTAAVQAGLTSNVLLIIVALAALASFTTPVYQMSNTIRLIRFPFLIFAQFWGLLGVSICFAFVMGHMLRLTSLGRPYLAPLYPLRMVDLKDAFIRLPFNRQGLRPMQMRPADPARLNFKRANQKNDIEE</sequence>
<comment type="similarity">
    <text evidence="1">Belongs to the GerABKA family.</text>
</comment>
<dbReference type="Proteomes" id="UP001139011">
    <property type="component" value="Unassembled WGS sequence"/>
</dbReference>
<comment type="caution">
    <text evidence="5">The sequence shown here is derived from an EMBL/GenBank/DDBJ whole genome shotgun (WGS) entry which is preliminary data.</text>
</comment>
<dbReference type="GO" id="GO:0005886">
    <property type="term" value="C:plasma membrane"/>
    <property type="evidence" value="ECO:0007669"/>
    <property type="project" value="UniProtKB-SubCell"/>
</dbReference>
<evidence type="ECO:0000256" key="2">
    <source>
        <dbReference type="ARBA" id="ARBA00023136"/>
    </source>
</evidence>
<keyword evidence="4" id="KW-1133">Transmembrane helix</keyword>
<proteinExistence type="inferred from homology"/>
<dbReference type="GO" id="GO:0009847">
    <property type="term" value="P:spore germination"/>
    <property type="evidence" value="ECO:0007669"/>
    <property type="project" value="UniProtKB-UniRule"/>
</dbReference>
<feature type="transmembrane region" description="Helical" evidence="4">
    <location>
        <begin position="419"/>
        <end position="443"/>
    </location>
</feature>